<dbReference type="InterPro" id="IPR023353">
    <property type="entry name" value="LemA-like_dom_sf"/>
</dbReference>
<keyword evidence="8" id="KW-0479">Metal-binding</keyword>
<evidence type="ECO:0000256" key="13">
    <source>
        <dbReference type="ARBA" id="ARBA00023136"/>
    </source>
</evidence>
<comment type="subcellular location">
    <subcellularLocation>
        <location evidence="2">Membrane</location>
        <topology evidence="2">Multi-pass membrane protein</topology>
    </subcellularLocation>
    <subcellularLocation>
        <location evidence="3">Membrane</location>
        <topology evidence="3">Single-pass membrane protein</topology>
    </subcellularLocation>
</comment>
<evidence type="ECO:0000256" key="8">
    <source>
        <dbReference type="ARBA" id="ARBA00022723"/>
    </source>
</evidence>
<evidence type="ECO:0000259" key="15">
    <source>
        <dbReference type="Pfam" id="PF12483"/>
    </source>
</evidence>
<dbReference type="InterPro" id="IPR007156">
    <property type="entry name" value="MamQ_LemA"/>
</dbReference>
<dbReference type="PANTHER" id="PTHR34478:SF2">
    <property type="entry name" value="MEMBRANE PROTEIN"/>
    <property type="match status" value="1"/>
</dbReference>
<dbReference type="Proteomes" id="UP000722459">
    <property type="component" value="Unassembled WGS sequence"/>
</dbReference>
<feature type="domain" description="E3 Ubiquitin ligase MUL1-like" evidence="15">
    <location>
        <begin position="124"/>
        <end position="286"/>
    </location>
</feature>
<evidence type="ECO:0000256" key="1">
    <source>
        <dbReference type="ARBA" id="ARBA00000900"/>
    </source>
</evidence>
<feature type="transmembrane region" description="Helical" evidence="14">
    <location>
        <begin position="274"/>
        <end position="297"/>
    </location>
</feature>
<keyword evidence="12 14" id="KW-1133">Transmembrane helix</keyword>
<comment type="similarity">
    <text evidence="4">Belongs to the LemA family.</text>
</comment>
<keyword evidence="13 14" id="KW-0472">Membrane</keyword>
<organism evidence="16 17">
    <name type="scientific">Candidatus Iainarchaeum sp</name>
    <dbReference type="NCBI Taxonomy" id="3101447"/>
    <lineage>
        <taxon>Archaea</taxon>
        <taxon>Candidatus Iainarchaeota</taxon>
        <taxon>Candidatus Iainarchaeia</taxon>
        <taxon>Candidatus Iainarchaeales</taxon>
        <taxon>Candidatus Iainarchaeaceae</taxon>
        <taxon>Candidatus Iainarchaeum</taxon>
    </lineage>
</organism>
<dbReference type="GO" id="GO:0016020">
    <property type="term" value="C:membrane"/>
    <property type="evidence" value="ECO:0007669"/>
    <property type="project" value="UniProtKB-SubCell"/>
</dbReference>
<feature type="transmembrane region" description="Helical" evidence="14">
    <location>
        <begin position="303"/>
        <end position="322"/>
    </location>
</feature>
<comment type="catalytic activity">
    <reaction evidence="1">
        <text>S-ubiquitinyl-[E2 ubiquitin-conjugating enzyme]-L-cysteine + [acceptor protein]-L-lysine = [E2 ubiquitin-conjugating enzyme]-L-cysteine + N(6)-ubiquitinyl-[acceptor protein]-L-lysine.</text>
        <dbReference type="EC" id="2.3.2.27"/>
    </reaction>
</comment>
<name>A0A8T5GE46_9ARCH</name>
<dbReference type="PANTHER" id="PTHR34478">
    <property type="entry name" value="PROTEIN LEMA"/>
    <property type="match status" value="1"/>
</dbReference>
<evidence type="ECO:0000313" key="16">
    <source>
        <dbReference type="EMBL" id="MBT4870182.1"/>
    </source>
</evidence>
<dbReference type="GO" id="GO:0008270">
    <property type="term" value="F:zinc ion binding"/>
    <property type="evidence" value="ECO:0007669"/>
    <property type="project" value="UniProtKB-KW"/>
</dbReference>
<evidence type="ECO:0000256" key="5">
    <source>
        <dbReference type="ARBA" id="ARBA00012483"/>
    </source>
</evidence>
<dbReference type="AlphaFoldDB" id="A0A8T5GE46"/>
<evidence type="ECO:0000256" key="4">
    <source>
        <dbReference type="ARBA" id="ARBA00008854"/>
    </source>
</evidence>
<dbReference type="GO" id="GO:0061630">
    <property type="term" value="F:ubiquitin protein ligase activity"/>
    <property type="evidence" value="ECO:0007669"/>
    <property type="project" value="UniProtKB-EC"/>
</dbReference>
<keyword evidence="11" id="KW-0862">Zinc</keyword>
<evidence type="ECO:0000256" key="6">
    <source>
        <dbReference type="ARBA" id="ARBA00022679"/>
    </source>
</evidence>
<dbReference type="Pfam" id="PF04011">
    <property type="entry name" value="LemA"/>
    <property type="match status" value="1"/>
</dbReference>
<dbReference type="EMBL" id="JABJNZ010000021">
    <property type="protein sequence ID" value="MBT4870182.1"/>
    <property type="molecule type" value="Genomic_DNA"/>
</dbReference>
<proteinExistence type="inferred from homology"/>
<dbReference type="SUPFAM" id="SSF140478">
    <property type="entry name" value="LemA-like"/>
    <property type="match status" value="1"/>
</dbReference>
<dbReference type="Pfam" id="PF12483">
    <property type="entry name" value="GIDE"/>
    <property type="match status" value="1"/>
</dbReference>
<keyword evidence="9" id="KW-0863">Zinc-finger</keyword>
<keyword evidence="6" id="KW-0808">Transferase</keyword>
<feature type="transmembrane region" description="Helical" evidence="14">
    <location>
        <begin position="43"/>
        <end position="62"/>
    </location>
</feature>
<comment type="caution">
    <text evidence="16">The sequence shown here is derived from an EMBL/GenBank/DDBJ whole genome shotgun (WGS) entry which is preliminary data.</text>
</comment>
<feature type="transmembrane region" description="Helical" evidence="14">
    <location>
        <begin position="12"/>
        <end position="37"/>
    </location>
</feature>
<evidence type="ECO:0000256" key="10">
    <source>
        <dbReference type="ARBA" id="ARBA00022786"/>
    </source>
</evidence>
<dbReference type="GO" id="GO:0016567">
    <property type="term" value="P:protein ubiquitination"/>
    <property type="evidence" value="ECO:0007669"/>
    <property type="project" value="InterPro"/>
</dbReference>
<protein>
    <recommendedName>
        <fullName evidence="5">RING-type E3 ubiquitin transferase</fullName>
        <ecNumber evidence="5">2.3.2.27</ecNumber>
    </recommendedName>
</protein>
<evidence type="ECO:0000256" key="9">
    <source>
        <dbReference type="ARBA" id="ARBA00022771"/>
    </source>
</evidence>
<evidence type="ECO:0000256" key="12">
    <source>
        <dbReference type="ARBA" id="ARBA00022989"/>
    </source>
</evidence>
<reference evidence="16" key="1">
    <citation type="journal article" date="2021" name="ISME J.">
        <title>Mercury methylation by metabolically versatile and cosmopolitan marine bacteria.</title>
        <authorList>
            <person name="Lin H."/>
            <person name="Ascher D.B."/>
            <person name="Myung Y."/>
            <person name="Lamborg C.H."/>
            <person name="Hallam S.J."/>
            <person name="Gionfriddo C.M."/>
            <person name="Holt K.E."/>
            <person name="Moreau J.W."/>
        </authorList>
    </citation>
    <scope>NUCLEOTIDE SEQUENCE</scope>
    <source>
        <strain evidence="16">SI075_bin30</strain>
    </source>
</reference>
<keyword evidence="7 14" id="KW-0812">Transmembrane</keyword>
<dbReference type="InterPro" id="IPR022170">
    <property type="entry name" value="MUL1-like"/>
</dbReference>
<dbReference type="EC" id="2.3.2.27" evidence="5"/>
<evidence type="ECO:0000256" key="7">
    <source>
        <dbReference type="ARBA" id="ARBA00022692"/>
    </source>
</evidence>
<evidence type="ECO:0000256" key="3">
    <source>
        <dbReference type="ARBA" id="ARBA00004167"/>
    </source>
</evidence>
<keyword evidence="10" id="KW-0833">Ubl conjugation pathway</keyword>
<evidence type="ECO:0000256" key="2">
    <source>
        <dbReference type="ARBA" id="ARBA00004141"/>
    </source>
</evidence>
<sequence>MPNSYNKYPRAYMTTAIIVKTVALFLVQIILLGIFGVTLFRSANASIIITIILFLSLLIATIHETRKHARLDALLFRIEKLPIVSSAKAHFNYPIQLYGKIIANESLLTSPYTKNKCVYYHYIKEKEIKSENGSHWKVIKNTIKYIDFSISDSQGNIKVDPRNIDKILGSIYSPTKTNREIKNFPFSEIECTRGAYHSRRITSSKLFGFIPYSTGANVRHTEYHLLEGTNVFLSGFVHKEKGEEVIAESESYPLIITKKSKSEYLNSFGDGSEIYSYSNIILVIGLLFGFFVLSFFRAVTFEIYMLPTFIVALAIITIRWIIGTHNRLVMLEERCNNSEKNIDIQLKLRNNLIPKLVNVVKASSKFEKKVLEEITNTRIEIEKNLTKEKLKDFYKADLKLRAILFRKEAYPTLSSSKNFNRLMKDLEEIENNISDSRKFYNKTATKYNIALNKFPNSVFKNFKHLNEKDLWKL</sequence>
<accession>A0A8T5GE46</accession>
<dbReference type="Gene3D" id="1.20.1440.20">
    <property type="entry name" value="LemA-like domain"/>
    <property type="match status" value="1"/>
</dbReference>
<gene>
    <name evidence="16" type="ORF">HON47_01255</name>
</gene>
<evidence type="ECO:0000256" key="14">
    <source>
        <dbReference type="SAM" id="Phobius"/>
    </source>
</evidence>
<evidence type="ECO:0000313" key="17">
    <source>
        <dbReference type="Proteomes" id="UP000722459"/>
    </source>
</evidence>
<evidence type="ECO:0000256" key="11">
    <source>
        <dbReference type="ARBA" id="ARBA00022833"/>
    </source>
</evidence>